<name>A0A6P7XKE1_9AMPH</name>
<dbReference type="PANTHER" id="PTHR15011:SF3">
    <property type="entry name" value="APOLIPOPROTEIN F"/>
    <property type="match status" value="1"/>
</dbReference>
<feature type="chain" id="PRO_5028409785" evidence="1">
    <location>
        <begin position="19"/>
        <end position="384"/>
    </location>
</feature>
<dbReference type="InterPro" id="IPR026114">
    <property type="entry name" value="APOF"/>
</dbReference>
<sequence>MYPFIGLCLLLLSEQLSGLPGPYNDPHGTATEEVHLKASESPQSSLNRTTTPHQAEVKRQSSRALLNTVAKQFSAGKFMQTVGNSSCQDFLMPFQSMTDHLLFSRDFINLALVVILGGLGCHVEAEPLIFQLYEDLGMEDTNKMFLQILDLMNIKYSTPVALRQKGQLENYDALLFNIKQMTPSYQESSVRVPNYHCTDLGRVNGSLLLGSTHSIHTSYSEAAGACQRMGYFCAGITANETGLFSVMKREHSYFLPHRGSQSWLHHCTVLQMGHHRLRRQEVDVNCNKEKEQQVHTIIQWIPGVSTLYHIGTSVYYATQNCIELAKERALEAILDVGYDALVAATGNVVGIAGYAVKPGIKAGMKSLLNYFNQPETTEQEIHQQ</sequence>
<evidence type="ECO:0000313" key="3">
    <source>
        <dbReference type="RefSeq" id="XP_030051100.1"/>
    </source>
</evidence>
<dbReference type="RefSeq" id="XP_030051100.1">
    <property type="nucleotide sequence ID" value="XM_030195240.1"/>
</dbReference>
<dbReference type="PANTHER" id="PTHR15011">
    <property type="entry name" value="APOLIPOPROTEIN F"/>
    <property type="match status" value="1"/>
</dbReference>
<feature type="signal peptide" evidence="1">
    <location>
        <begin position="1"/>
        <end position="18"/>
    </location>
</feature>
<dbReference type="KEGG" id="muo:115464875"/>
<dbReference type="InParanoid" id="A0A6P7XKE1"/>
<reference evidence="3" key="1">
    <citation type="submission" date="2025-08" db="UniProtKB">
        <authorList>
            <consortium name="RefSeq"/>
        </authorList>
    </citation>
    <scope>IDENTIFICATION</scope>
</reference>
<organism evidence="2 3">
    <name type="scientific">Microcaecilia unicolor</name>
    <dbReference type="NCBI Taxonomy" id="1415580"/>
    <lineage>
        <taxon>Eukaryota</taxon>
        <taxon>Metazoa</taxon>
        <taxon>Chordata</taxon>
        <taxon>Craniata</taxon>
        <taxon>Vertebrata</taxon>
        <taxon>Euteleostomi</taxon>
        <taxon>Amphibia</taxon>
        <taxon>Gymnophiona</taxon>
        <taxon>Siphonopidae</taxon>
        <taxon>Microcaecilia</taxon>
    </lineage>
</organism>
<dbReference type="Pfam" id="PF15148">
    <property type="entry name" value="Apolipo_F"/>
    <property type="match status" value="1"/>
</dbReference>
<dbReference type="Proteomes" id="UP000515156">
    <property type="component" value="Chromosome 3"/>
</dbReference>
<dbReference type="GeneID" id="115464875"/>
<dbReference type="OrthoDB" id="9895613at2759"/>
<dbReference type="GO" id="GO:0008203">
    <property type="term" value="P:cholesterol metabolic process"/>
    <property type="evidence" value="ECO:0007669"/>
    <property type="project" value="TreeGrafter"/>
</dbReference>
<dbReference type="CTD" id="319"/>
<evidence type="ECO:0000313" key="2">
    <source>
        <dbReference type="Proteomes" id="UP000515156"/>
    </source>
</evidence>
<keyword evidence="2" id="KW-1185">Reference proteome</keyword>
<keyword evidence="1" id="KW-0732">Signal</keyword>
<dbReference type="AlphaFoldDB" id="A0A6P7XKE1"/>
<protein>
    <submittedName>
        <fullName evidence="3">Apolipoprotein F</fullName>
    </submittedName>
</protein>
<evidence type="ECO:0000256" key="1">
    <source>
        <dbReference type="SAM" id="SignalP"/>
    </source>
</evidence>
<dbReference type="GO" id="GO:0005615">
    <property type="term" value="C:extracellular space"/>
    <property type="evidence" value="ECO:0007669"/>
    <property type="project" value="TreeGrafter"/>
</dbReference>
<gene>
    <name evidence="3" type="primary">APOF</name>
</gene>
<accession>A0A6P7XKE1</accession>
<proteinExistence type="predicted"/>